<reference evidence="10 11" key="1">
    <citation type="journal article" date="2019" name="Genome Biol. Evol.">
        <title>Day and night: Metabolic profiles and evolutionary relationships of six axenic non-marine cyanobacteria.</title>
        <authorList>
            <person name="Will S.E."/>
            <person name="Henke P."/>
            <person name="Boedeker C."/>
            <person name="Huang S."/>
            <person name="Brinkmann H."/>
            <person name="Rohde M."/>
            <person name="Jarek M."/>
            <person name="Friedl T."/>
            <person name="Seufert S."/>
            <person name="Schumacher M."/>
            <person name="Overmann J."/>
            <person name="Neumann-Schaal M."/>
            <person name="Petersen J."/>
        </authorList>
    </citation>
    <scope>NUCLEOTIDE SEQUENCE [LARGE SCALE GENOMIC DNA]</scope>
    <source>
        <strain evidence="10 11">SAG 1403-4b</strain>
    </source>
</reference>
<dbReference type="InterPro" id="IPR001867">
    <property type="entry name" value="OmpR/PhoB-type_DNA-bd"/>
</dbReference>
<feature type="modified residue" description="4-aspartylphosphate" evidence="6">
    <location>
        <position position="51"/>
    </location>
</feature>
<evidence type="ECO:0000256" key="2">
    <source>
        <dbReference type="ARBA" id="ARBA00023012"/>
    </source>
</evidence>
<dbReference type="GO" id="GO:0032993">
    <property type="term" value="C:protein-DNA complex"/>
    <property type="evidence" value="ECO:0007669"/>
    <property type="project" value="TreeGrafter"/>
</dbReference>
<keyword evidence="2" id="KW-0902">Two-component regulatory system</keyword>
<dbReference type="GO" id="GO:0005829">
    <property type="term" value="C:cytosol"/>
    <property type="evidence" value="ECO:0007669"/>
    <property type="project" value="TreeGrafter"/>
</dbReference>
<dbReference type="PANTHER" id="PTHR48111">
    <property type="entry name" value="REGULATOR OF RPOS"/>
    <property type="match status" value="1"/>
</dbReference>
<dbReference type="PROSITE" id="PS51755">
    <property type="entry name" value="OMPR_PHOB"/>
    <property type="match status" value="1"/>
</dbReference>
<dbReference type="PROSITE" id="PS50110">
    <property type="entry name" value="RESPONSE_REGULATORY"/>
    <property type="match status" value="1"/>
</dbReference>
<dbReference type="GO" id="GO:0000156">
    <property type="term" value="F:phosphorelay response regulator activity"/>
    <property type="evidence" value="ECO:0007669"/>
    <property type="project" value="TreeGrafter"/>
</dbReference>
<keyword evidence="11" id="KW-1185">Reference proteome</keyword>
<evidence type="ECO:0000256" key="5">
    <source>
        <dbReference type="ARBA" id="ARBA00023163"/>
    </source>
</evidence>
<comment type="caution">
    <text evidence="10">The sequence shown here is derived from an EMBL/GenBank/DDBJ whole genome shotgun (WGS) entry which is preliminary data.</text>
</comment>
<dbReference type="InterPro" id="IPR039420">
    <property type="entry name" value="WalR-like"/>
</dbReference>
<evidence type="ECO:0000256" key="3">
    <source>
        <dbReference type="ARBA" id="ARBA00023015"/>
    </source>
</evidence>
<evidence type="ECO:0000256" key="7">
    <source>
        <dbReference type="PROSITE-ProRule" id="PRU01091"/>
    </source>
</evidence>
<evidence type="ECO:0000256" key="1">
    <source>
        <dbReference type="ARBA" id="ARBA00022553"/>
    </source>
</evidence>
<dbReference type="CDD" id="cd00383">
    <property type="entry name" value="trans_reg_C"/>
    <property type="match status" value="1"/>
</dbReference>
<feature type="domain" description="OmpR/PhoB-type" evidence="9">
    <location>
        <begin position="124"/>
        <end position="223"/>
    </location>
</feature>
<accession>A0A433UJN7</accession>
<proteinExistence type="predicted"/>
<dbReference type="OrthoDB" id="483651at2"/>
<dbReference type="InterPro" id="IPR036388">
    <property type="entry name" value="WH-like_DNA-bd_sf"/>
</dbReference>
<gene>
    <name evidence="10" type="ORF">DSM107003_39440</name>
</gene>
<dbReference type="Gene3D" id="6.10.250.690">
    <property type="match status" value="1"/>
</dbReference>
<evidence type="ECO:0000256" key="6">
    <source>
        <dbReference type="PROSITE-ProRule" id="PRU00169"/>
    </source>
</evidence>
<evidence type="ECO:0000313" key="11">
    <source>
        <dbReference type="Proteomes" id="UP000276103"/>
    </source>
</evidence>
<sequence>MRILLVEDDIRLAETLAEALTDQLYVVDIATDGEAGWDCTKALNYDLLLLDLMLPEIDGITLCHRLRSHGYKMPVLMITACDTISDKITGLDAGADDYIIKPVDLGELFARIRALLRRGNTVSPPILEWGHLQLNPSTYEVSYDGNPVHFTPKEYSLMELLLRNGRRVLSRSMIIEHIWRTETSPDEHTVKVHLRSVRQKLKAAGAPEDFIETMHGMGYRLKSLNEKPFIKQC</sequence>
<keyword evidence="5" id="KW-0804">Transcription</keyword>
<protein>
    <recommendedName>
        <fullName evidence="12">DNA-binding response regulator</fullName>
    </recommendedName>
</protein>
<dbReference type="GO" id="GO:0000976">
    <property type="term" value="F:transcription cis-regulatory region binding"/>
    <property type="evidence" value="ECO:0007669"/>
    <property type="project" value="TreeGrafter"/>
</dbReference>
<keyword evidence="4 7" id="KW-0238">DNA-binding</keyword>
<dbReference type="SMART" id="SM00862">
    <property type="entry name" value="Trans_reg_C"/>
    <property type="match status" value="1"/>
</dbReference>
<organism evidence="10 11">
    <name type="scientific">Trichormus variabilis SAG 1403-4b</name>
    <dbReference type="NCBI Taxonomy" id="447716"/>
    <lineage>
        <taxon>Bacteria</taxon>
        <taxon>Bacillati</taxon>
        <taxon>Cyanobacteriota</taxon>
        <taxon>Cyanophyceae</taxon>
        <taxon>Nostocales</taxon>
        <taxon>Nostocaceae</taxon>
        <taxon>Trichormus</taxon>
    </lineage>
</organism>
<dbReference type="GO" id="GO:0006355">
    <property type="term" value="P:regulation of DNA-templated transcription"/>
    <property type="evidence" value="ECO:0007669"/>
    <property type="project" value="InterPro"/>
</dbReference>
<evidence type="ECO:0000313" key="10">
    <source>
        <dbReference type="EMBL" id="RUS94057.1"/>
    </source>
</evidence>
<dbReference type="FunFam" id="3.40.50.2300:FF:000002">
    <property type="entry name" value="DNA-binding response regulator PhoP"/>
    <property type="match status" value="1"/>
</dbReference>
<dbReference type="AlphaFoldDB" id="A0A433UJN7"/>
<evidence type="ECO:0000256" key="4">
    <source>
        <dbReference type="ARBA" id="ARBA00023125"/>
    </source>
</evidence>
<feature type="DNA-binding region" description="OmpR/PhoB-type" evidence="7">
    <location>
        <begin position="124"/>
        <end position="223"/>
    </location>
</feature>
<dbReference type="RefSeq" id="WP_127055781.1">
    <property type="nucleotide sequence ID" value="NZ_RSCM01000015.1"/>
</dbReference>
<dbReference type="EMBL" id="RSCM01000015">
    <property type="protein sequence ID" value="RUS94057.1"/>
    <property type="molecule type" value="Genomic_DNA"/>
</dbReference>
<dbReference type="InterPro" id="IPR011006">
    <property type="entry name" value="CheY-like_superfamily"/>
</dbReference>
<evidence type="ECO:0000259" key="9">
    <source>
        <dbReference type="PROSITE" id="PS51755"/>
    </source>
</evidence>
<evidence type="ECO:0000259" key="8">
    <source>
        <dbReference type="PROSITE" id="PS50110"/>
    </source>
</evidence>
<dbReference type="Pfam" id="PF00486">
    <property type="entry name" value="Trans_reg_C"/>
    <property type="match status" value="1"/>
</dbReference>
<dbReference type="SUPFAM" id="SSF52172">
    <property type="entry name" value="CheY-like"/>
    <property type="match status" value="1"/>
</dbReference>
<dbReference type="PANTHER" id="PTHR48111:SF15">
    <property type="entry name" value="OMPR SUBFAMILY"/>
    <property type="match status" value="1"/>
</dbReference>
<dbReference type="Gene3D" id="1.10.10.10">
    <property type="entry name" value="Winged helix-like DNA-binding domain superfamily/Winged helix DNA-binding domain"/>
    <property type="match status" value="1"/>
</dbReference>
<dbReference type="Gene3D" id="3.40.50.2300">
    <property type="match status" value="1"/>
</dbReference>
<dbReference type="Proteomes" id="UP000276103">
    <property type="component" value="Unassembled WGS sequence"/>
</dbReference>
<feature type="domain" description="Response regulatory" evidence="8">
    <location>
        <begin position="2"/>
        <end position="116"/>
    </location>
</feature>
<dbReference type="Pfam" id="PF00072">
    <property type="entry name" value="Response_reg"/>
    <property type="match status" value="1"/>
</dbReference>
<dbReference type="SMART" id="SM00448">
    <property type="entry name" value="REC"/>
    <property type="match status" value="1"/>
</dbReference>
<evidence type="ECO:0008006" key="12">
    <source>
        <dbReference type="Google" id="ProtNLM"/>
    </source>
</evidence>
<name>A0A433UJN7_ANAVA</name>
<keyword evidence="3" id="KW-0805">Transcription regulation</keyword>
<keyword evidence="1 6" id="KW-0597">Phosphoprotein</keyword>
<dbReference type="InterPro" id="IPR001789">
    <property type="entry name" value="Sig_transdc_resp-reg_receiver"/>
</dbReference>